<feature type="compositionally biased region" description="Low complexity" evidence="1">
    <location>
        <begin position="34"/>
        <end position="54"/>
    </location>
</feature>
<evidence type="ECO:0000313" key="2">
    <source>
        <dbReference type="EMBL" id="SFR88754.1"/>
    </source>
</evidence>
<feature type="region of interest" description="Disordered" evidence="1">
    <location>
        <begin position="183"/>
        <end position="202"/>
    </location>
</feature>
<name>A0A1I6KC78_9EURY</name>
<dbReference type="EMBL" id="FOZK01000001">
    <property type="protein sequence ID" value="SFR88754.1"/>
    <property type="molecule type" value="Genomic_DNA"/>
</dbReference>
<proteinExistence type="predicted"/>
<dbReference type="PROSITE" id="PS51257">
    <property type="entry name" value="PROKAR_LIPOPROTEIN"/>
    <property type="match status" value="1"/>
</dbReference>
<gene>
    <name evidence="2" type="ORF">SAMN05216559_0531</name>
</gene>
<evidence type="ECO:0000256" key="1">
    <source>
        <dbReference type="SAM" id="MobiDB-lite"/>
    </source>
</evidence>
<sequence length="299" mass="32323">MGSHAHRRYGIAVVVAILVVMAGCSGPFQSSDASTNDPTETTESTVTTTAATEAGDADDASATNETGSAITGRMLLLLDGSDTHVDPWTSNRADGVWMNDTETHRWHVENDSTTLAAALGGLGVEATAESLAYDGETYNESTNGTTVAYRVDGTVVKDPSEYQLEDGDEVHVLVHTANVSVPGREYSSSHPHAHGTLEASIEGEEVNFSKERYVMNDDYFHFHGDEDGSRWHAHSTNLTVRYAISSFDEFDVTNGSITVNETTYDADQTTFRVNGESVDPERYVLKDGDQLELVVDESG</sequence>
<reference evidence="2 3" key="1">
    <citation type="submission" date="2016-10" db="EMBL/GenBank/DDBJ databases">
        <authorList>
            <person name="de Groot N.N."/>
        </authorList>
    </citation>
    <scope>NUCLEOTIDE SEQUENCE [LARGE SCALE GENOMIC DNA]</scope>
    <source>
        <strain evidence="2 3">CGMCC 1.10457</strain>
    </source>
</reference>
<keyword evidence="3" id="KW-1185">Reference proteome</keyword>
<dbReference type="AlphaFoldDB" id="A0A1I6KC78"/>
<dbReference type="OrthoDB" id="2572at2157"/>
<dbReference type="Proteomes" id="UP000199062">
    <property type="component" value="Unassembled WGS sequence"/>
</dbReference>
<protein>
    <submittedName>
        <fullName evidence="2">Uncharacterized protein</fullName>
    </submittedName>
</protein>
<accession>A0A1I6KC78</accession>
<feature type="region of interest" description="Disordered" evidence="1">
    <location>
        <begin position="28"/>
        <end position="64"/>
    </location>
</feature>
<evidence type="ECO:0000313" key="3">
    <source>
        <dbReference type="Proteomes" id="UP000199062"/>
    </source>
</evidence>
<organism evidence="2 3">
    <name type="scientific">Halomicrobium zhouii</name>
    <dbReference type="NCBI Taxonomy" id="767519"/>
    <lineage>
        <taxon>Archaea</taxon>
        <taxon>Methanobacteriati</taxon>
        <taxon>Methanobacteriota</taxon>
        <taxon>Stenosarchaea group</taxon>
        <taxon>Halobacteria</taxon>
        <taxon>Halobacteriales</taxon>
        <taxon>Haloarculaceae</taxon>
        <taxon>Halomicrobium</taxon>
    </lineage>
</organism>
<dbReference type="RefSeq" id="WP_089813614.1">
    <property type="nucleotide sequence ID" value="NZ_FOZK01000001.1"/>
</dbReference>